<sequence length="433" mass="49379">MQPTIGTVLRKEGEGVAVRPVLLNYGIRSLKGGNVSQPVGFQSVTSSKRRNVKKCWYVFLLVGFFGIFDVCKIVDDLQIFKGSSLGLFHNVEAFLGEGTFGFVTKCHNFETDEAVAIKISKSDPSFLQQARREIAILKQLQCLDPDTCNIVRWNGYFFHKDHICLSFELLDQSLFAYMKERNNFGLPVMELRPIIYQINMALGHLKSKGIAHTDLKPDNVMVVDRHQKPLRVKLIDFGLACPASELTPGFIAQSLWYRAPEVMLHIPYNEAIDMWSLGLIAAELATGYPLYPGNMPYDVLNFIIETQGLPGDYVLERGMNVEYFFFRQGNSQHRWRLKSPGEFRYATGLYATDTRYIRFKCLDEIEQLMRMQMGHHHHHHLLVSLIKGLLNLDADQRLTPMDVPQHPFITLNLDIANNPVGTEQELLEVCVQP</sequence>
<dbReference type="GO" id="GO:0004674">
    <property type="term" value="F:protein serine/threonine kinase activity"/>
    <property type="evidence" value="ECO:0007669"/>
    <property type="project" value="UniProtKB-KW"/>
</dbReference>
<keyword evidence="8" id="KW-1133">Transmembrane helix</keyword>
<dbReference type="SMART" id="SM00220">
    <property type="entry name" value="S_TKc"/>
    <property type="match status" value="1"/>
</dbReference>
<dbReference type="PANTHER" id="PTHR24058">
    <property type="entry name" value="DUAL SPECIFICITY PROTEIN KINASE"/>
    <property type="match status" value="1"/>
</dbReference>
<keyword evidence="5 6" id="KW-0067">ATP-binding</keyword>
<dbReference type="Gene3D" id="3.30.200.20">
    <property type="entry name" value="Phosphorylase Kinase, domain 1"/>
    <property type="match status" value="1"/>
</dbReference>
<dbReference type="PROSITE" id="PS00107">
    <property type="entry name" value="PROTEIN_KINASE_ATP"/>
    <property type="match status" value="1"/>
</dbReference>
<dbReference type="PANTHER" id="PTHR24058:SF17">
    <property type="entry name" value="HOMEODOMAIN INTERACTING PROTEIN KINASE, ISOFORM D"/>
    <property type="match status" value="1"/>
</dbReference>
<dbReference type="Pfam" id="PF00069">
    <property type="entry name" value="Pkinase"/>
    <property type="match status" value="1"/>
</dbReference>
<keyword evidence="8" id="KW-0472">Membrane</keyword>
<evidence type="ECO:0000256" key="4">
    <source>
        <dbReference type="ARBA" id="ARBA00022777"/>
    </source>
</evidence>
<dbReference type="PROSITE" id="PS50011">
    <property type="entry name" value="PROTEIN_KINASE_DOM"/>
    <property type="match status" value="1"/>
</dbReference>
<protein>
    <recommendedName>
        <fullName evidence="9">Protein kinase domain-containing protein</fullName>
    </recommendedName>
</protein>
<evidence type="ECO:0000256" key="7">
    <source>
        <dbReference type="RuleBase" id="RU000304"/>
    </source>
</evidence>
<feature type="binding site" evidence="6">
    <location>
        <position position="118"/>
    </location>
    <ligand>
        <name>ATP</name>
        <dbReference type="ChEBI" id="CHEBI:30616"/>
    </ligand>
</feature>
<dbReference type="Gene3D" id="1.10.510.10">
    <property type="entry name" value="Transferase(Phosphotransferase) domain 1"/>
    <property type="match status" value="1"/>
</dbReference>
<dbReference type="InterPro" id="IPR000719">
    <property type="entry name" value="Prot_kinase_dom"/>
</dbReference>
<evidence type="ECO:0000256" key="6">
    <source>
        <dbReference type="PROSITE-ProRule" id="PRU10141"/>
    </source>
</evidence>
<evidence type="ECO:0000259" key="9">
    <source>
        <dbReference type="PROSITE" id="PS50011"/>
    </source>
</evidence>
<accession>A0A6A4RYZ7</accession>
<gene>
    <name evidence="10" type="ORF">F2P81_022019</name>
</gene>
<feature type="domain" description="Protein kinase" evidence="9">
    <location>
        <begin position="89"/>
        <end position="409"/>
    </location>
</feature>
<dbReference type="AlphaFoldDB" id="A0A6A4RYZ7"/>
<organism evidence="10 11">
    <name type="scientific">Scophthalmus maximus</name>
    <name type="common">Turbot</name>
    <name type="synonym">Psetta maxima</name>
    <dbReference type="NCBI Taxonomy" id="52904"/>
    <lineage>
        <taxon>Eukaryota</taxon>
        <taxon>Metazoa</taxon>
        <taxon>Chordata</taxon>
        <taxon>Craniata</taxon>
        <taxon>Vertebrata</taxon>
        <taxon>Euteleostomi</taxon>
        <taxon>Actinopterygii</taxon>
        <taxon>Neopterygii</taxon>
        <taxon>Teleostei</taxon>
        <taxon>Neoteleostei</taxon>
        <taxon>Acanthomorphata</taxon>
        <taxon>Carangaria</taxon>
        <taxon>Pleuronectiformes</taxon>
        <taxon>Pleuronectoidei</taxon>
        <taxon>Scophthalmidae</taxon>
        <taxon>Scophthalmus</taxon>
    </lineage>
</organism>
<keyword evidence="8" id="KW-0812">Transmembrane</keyword>
<comment type="caution">
    <text evidence="10">The sequence shown here is derived from an EMBL/GenBank/DDBJ whole genome shotgun (WGS) entry which is preliminary data.</text>
</comment>
<dbReference type="InterPro" id="IPR050494">
    <property type="entry name" value="Ser_Thr_dual-spec_kinase"/>
</dbReference>
<dbReference type="EMBL" id="VEVO01000020">
    <property type="protein sequence ID" value="KAF0025138.1"/>
    <property type="molecule type" value="Genomic_DNA"/>
</dbReference>
<dbReference type="Proteomes" id="UP000438429">
    <property type="component" value="Unassembled WGS sequence"/>
</dbReference>
<dbReference type="InterPro" id="IPR017441">
    <property type="entry name" value="Protein_kinase_ATP_BS"/>
</dbReference>
<feature type="transmembrane region" description="Helical" evidence="8">
    <location>
        <begin position="55"/>
        <end position="75"/>
    </location>
</feature>
<dbReference type="GO" id="GO:0005634">
    <property type="term" value="C:nucleus"/>
    <property type="evidence" value="ECO:0007669"/>
    <property type="project" value="TreeGrafter"/>
</dbReference>
<name>A0A6A4RYZ7_SCOMX</name>
<keyword evidence="3 6" id="KW-0547">Nucleotide-binding</keyword>
<dbReference type="GO" id="GO:0004713">
    <property type="term" value="F:protein tyrosine kinase activity"/>
    <property type="evidence" value="ECO:0007669"/>
    <property type="project" value="TreeGrafter"/>
</dbReference>
<dbReference type="PROSITE" id="PS00108">
    <property type="entry name" value="PROTEIN_KINASE_ST"/>
    <property type="match status" value="1"/>
</dbReference>
<dbReference type="InterPro" id="IPR008271">
    <property type="entry name" value="Ser/Thr_kinase_AS"/>
</dbReference>
<proteinExistence type="inferred from homology"/>
<evidence type="ECO:0000256" key="5">
    <source>
        <dbReference type="ARBA" id="ARBA00022840"/>
    </source>
</evidence>
<reference evidence="10 11" key="1">
    <citation type="submission" date="2019-06" db="EMBL/GenBank/DDBJ databases">
        <title>Draft genomes of female and male turbot (Scophthalmus maximus).</title>
        <authorList>
            <person name="Xu H."/>
            <person name="Xu X.-W."/>
            <person name="Shao C."/>
            <person name="Chen S."/>
        </authorList>
    </citation>
    <scope>NUCLEOTIDE SEQUENCE [LARGE SCALE GENOMIC DNA]</scope>
    <source>
        <strain evidence="10">Ysfricsl-2016a</strain>
        <tissue evidence="10">Blood</tissue>
    </source>
</reference>
<evidence type="ECO:0000256" key="3">
    <source>
        <dbReference type="ARBA" id="ARBA00022741"/>
    </source>
</evidence>
<evidence type="ECO:0000313" key="10">
    <source>
        <dbReference type="EMBL" id="KAF0025138.1"/>
    </source>
</evidence>
<dbReference type="GO" id="GO:0005524">
    <property type="term" value="F:ATP binding"/>
    <property type="evidence" value="ECO:0007669"/>
    <property type="project" value="UniProtKB-UniRule"/>
</dbReference>
<dbReference type="GO" id="GO:0005737">
    <property type="term" value="C:cytoplasm"/>
    <property type="evidence" value="ECO:0007669"/>
    <property type="project" value="TreeGrafter"/>
</dbReference>
<keyword evidence="2" id="KW-0808">Transferase</keyword>
<dbReference type="InterPro" id="IPR011009">
    <property type="entry name" value="Kinase-like_dom_sf"/>
</dbReference>
<evidence type="ECO:0000256" key="8">
    <source>
        <dbReference type="SAM" id="Phobius"/>
    </source>
</evidence>
<keyword evidence="1 7" id="KW-0723">Serine/threonine-protein kinase</keyword>
<evidence type="ECO:0000313" key="11">
    <source>
        <dbReference type="Proteomes" id="UP000438429"/>
    </source>
</evidence>
<evidence type="ECO:0000256" key="2">
    <source>
        <dbReference type="ARBA" id="ARBA00022679"/>
    </source>
</evidence>
<dbReference type="SUPFAM" id="SSF56112">
    <property type="entry name" value="Protein kinase-like (PK-like)"/>
    <property type="match status" value="1"/>
</dbReference>
<keyword evidence="4" id="KW-0418">Kinase</keyword>
<comment type="similarity">
    <text evidence="7">Belongs to the protein kinase superfamily.</text>
</comment>
<evidence type="ECO:0000256" key="1">
    <source>
        <dbReference type="ARBA" id="ARBA00022527"/>
    </source>
</evidence>